<accession>A0A1M6JJI9</accession>
<feature type="transmembrane region" description="Helical" evidence="1">
    <location>
        <begin position="15"/>
        <end position="39"/>
    </location>
</feature>
<proteinExistence type="predicted"/>
<organism evidence="2 3">
    <name type="scientific">Paramaledivibacter caminithermalis (strain DSM 15212 / CIP 107654 / DViRD3)</name>
    <name type="common">Clostridium caminithermale</name>
    <dbReference type="NCBI Taxonomy" id="1121301"/>
    <lineage>
        <taxon>Bacteria</taxon>
        <taxon>Bacillati</taxon>
        <taxon>Bacillota</taxon>
        <taxon>Clostridia</taxon>
        <taxon>Peptostreptococcales</taxon>
        <taxon>Caminicellaceae</taxon>
        <taxon>Paramaledivibacter</taxon>
    </lineage>
</organism>
<keyword evidence="1" id="KW-0812">Transmembrane</keyword>
<dbReference type="Proteomes" id="UP000184465">
    <property type="component" value="Unassembled WGS sequence"/>
</dbReference>
<reference evidence="2 3" key="1">
    <citation type="submission" date="2016-11" db="EMBL/GenBank/DDBJ databases">
        <authorList>
            <person name="Jaros S."/>
            <person name="Januszkiewicz K."/>
            <person name="Wedrychowicz H."/>
        </authorList>
    </citation>
    <scope>NUCLEOTIDE SEQUENCE [LARGE SCALE GENOMIC DNA]</scope>
    <source>
        <strain evidence="2 3">DSM 15212</strain>
    </source>
</reference>
<dbReference type="EMBL" id="FRAG01000001">
    <property type="protein sequence ID" value="SHJ46823.1"/>
    <property type="molecule type" value="Genomic_DNA"/>
</dbReference>
<dbReference type="STRING" id="1121301.SAMN02745912_00004"/>
<name>A0A1M6JJI9_PARC5</name>
<dbReference type="AlphaFoldDB" id="A0A1M6JJI9"/>
<evidence type="ECO:0000313" key="3">
    <source>
        <dbReference type="Proteomes" id="UP000184465"/>
    </source>
</evidence>
<keyword evidence="1" id="KW-0472">Membrane</keyword>
<protein>
    <submittedName>
        <fullName evidence="2">Uncharacterized protein</fullName>
    </submittedName>
</protein>
<keyword evidence="1" id="KW-1133">Transmembrane helix</keyword>
<evidence type="ECO:0000313" key="2">
    <source>
        <dbReference type="EMBL" id="SHJ46823.1"/>
    </source>
</evidence>
<gene>
    <name evidence="2" type="ORF">SAMN02745912_00004</name>
</gene>
<sequence>MDELKMLANTIQGNLIILFSIGGLFYTVVFFVKLIYCLFKFCYRKL</sequence>
<evidence type="ECO:0000256" key="1">
    <source>
        <dbReference type="SAM" id="Phobius"/>
    </source>
</evidence>
<keyword evidence="3" id="KW-1185">Reference proteome</keyword>